<dbReference type="EMBL" id="JANPWB010000003">
    <property type="protein sequence ID" value="KAJ1197405.1"/>
    <property type="molecule type" value="Genomic_DNA"/>
</dbReference>
<dbReference type="AlphaFoldDB" id="A0AAV7V7B1"/>
<dbReference type="Proteomes" id="UP001066276">
    <property type="component" value="Chromosome 2_1"/>
</dbReference>
<keyword evidence="2" id="KW-1185">Reference proteome</keyword>
<evidence type="ECO:0000313" key="1">
    <source>
        <dbReference type="EMBL" id="KAJ1197405.1"/>
    </source>
</evidence>
<sequence>MAVGGVRKETPLKWSLLWASYHLWEVPCDDALAEGSWSEQEAADPLRGDRARTDKSWLAMTCSCGSACWPIENSGGTDQSGEYCWRQLWTFGAAWNQAV</sequence>
<protein>
    <submittedName>
        <fullName evidence="1">Uncharacterized protein</fullName>
    </submittedName>
</protein>
<comment type="caution">
    <text evidence="1">The sequence shown here is derived from an EMBL/GenBank/DDBJ whole genome shotgun (WGS) entry which is preliminary data.</text>
</comment>
<name>A0AAV7V7B1_PLEWA</name>
<organism evidence="1 2">
    <name type="scientific">Pleurodeles waltl</name>
    <name type="common">Iberian ribbed newt</name>
    <dbReference type="NCBI Taxonomy" id="8319"/>
    <lineage>
        <taxon>Eukaryota</taxon>
        <taxon>Metazoa</taxon>
        <taxon>Chordata</taxon>
        <taxon>Craniata</taxon>
        <taxon>Vertebrata</taxon>
        <taxon>Euteleostomi</taxon>
        <taxon>Amphibia</taxon>
        <taxon>Batrachia</taxon>
        <taxon>Caudata</taxon>
        <taxon>Salamandroidea</taxon>
        <taxon>Salamandridae</taxon>
        <taxon>Pleurodelinae</taxon>
        <taxon>Pleurodeles</taxon>
    </lineage>
</organism>
<accession>A0AAV7V7B1</accession>
<proteinExistence type="predicted"/>
<reference evidence="1" key="1">
    <citation type="journal article" date="2022" name="bioRxiv">
        <title>Sequencing and chromosome-scale assembly of the giantPleurodeles waltlgenome.</title>
        <authorList>
            <person name="Brown T."/>
            <person name="Elewa A."/>
            <person name="Iarovenko S."/>
            <person name="Subramanian E."/>
            <person name="Araus A.J."/>
            <person name="Petzold A."/>
            <person name="Susuki M."/>
            <person name="Suzuki K.-i.T."/>
            <person name="Hayashi T."/>
            <person name="Toyoda A."/>
            <person name="Oliveira C."/>
            <person name="Osipova E."/>
            <person name="Leigh N.D."/>
            <person name="Simon A."/>
            <person name="Yun M.H."/>
        </authorList>
    </citation>
    <scope>NUCLEOTIDE SEQUENCE</scope>
    <source>
        <strain evidence="1">20211129_DDA</strain>
        <tissue evidence="1">Liver</tissue>
    </source>
</reference>
<gene>
    <name evidence="1" type="ORF">NDU88_001265</name>
</gene>
<evidence type="ECO:0000313" key="2">
    <source>
        <dbReference type="Proteomes" id="UP001066276"/>
    </source>
</evidence>